<evidence type="ECO:0000313" key="1">
    <source>
        <dbReference type="EMBL" id="RFA94960.1"/>
    </source>
</evidence>
<dbReference type="EMBL" id="NMUE01000028">
    <property type="protein sequence ID" value="RFA94960.1"/>
    <property type="molecule type" value="Genomic_DNA"/>
</dbReference>
<dbReference type="OrthoDB" id="26403at2157"/>
<protein>
    <submittedName>
        <fullName evidence="1">Uncharacterized protein</fullName>
    </submittedName>
</protein>
<organism evidence="1 4">
    <name type="scientific">Pyrobaculum aerophilum</name>
    <dbReference type="NCBI Taxonomy" id="13773"/>
    <lineage>
        <taxon>Archaea</taxon>
        <taxon>Thermoproteota</taxon>
        <taxon>Thermoprotei</taxon>
        <taxon>Thermoproteales</taxon>
        <taxon>Thermoproteaceae</taxon>
        <taxon>Pyrobaculum</taxon>
    </lineage>
</organism>
<dbReference type="RefSeq" id="WP_116421448.1">
    <property type="nucleotide sequence ID" value="NZ_NMUE01000028.1"/>
</dbReference>
<dbReference type="EMBL" id="NMUF01000039">
    <property type="protein sequence ID" value="RFA96282.1"/>
    <property type="molecule type" value="Genomic_DNA"/>
</dbReference>
<evidence type="ECO:0000313" key="2">
    <source>
        <dbReference type="EMBL" id="RFA96282.1"/>
    </source>
</evidence>
<evidence type="ECO:0000313" key="3">
    <source>
        <dbReference type="Proteomes" id="UP000256877"/>
    </source>
</evidence>
<reference evidence="3 4" key="1">
    <citation type="submission" date="2017-07" db="EMBL/GenBank/DDBJ databases">
        <title>Draft genome sequence of aerobic hyperthermophilic archaea, Pyrobaculum aerophilum YKB31 and YKB32.</title>
        <authorList>
            <person name="Mochizuki T."/>
            <person name="Berliner A.J."/>
            <person name="Yoshida-Takashima Y."/>
            <person name="Takaki Y."/>
            <person name="Nunoura T."/>
            <person name="Takai K."/>
        </authorList>
    </citation>
    <scope>NUCLEOTIDE SEQUENCE [LARGE SCALE GENOMIC DNA]</scope>
    <source>
        <strain evidence="1 4">YKB31</strain>
        <strain evidence="2 3">YKB32</strain>
    </source>
</reference>
<proteinExistence type="predicted"/>
<dbReference type="Proteomes" id="UP000257123">
    <property type="component" value="Unassembled WGS sequence"/>
</dbReference>
<accession>A0A371QWZ0</accession>
<gene>
    <name evidence="1" type="ORF">CGL51_08715</name>
    <name evidence="2" type="ORF">CGL52_11125</name>
</gene>
<comment type="caution">
    <text evidence="1">The sequence shown here is derived from an EMBL/GenBank/DDBJ whole genome shotgun (WGS) entry which is preliminary data.</text>
</comment>
<evidence type="ECO:0000313" key="4">
    <source>
        <dbReference type="Proteomes" id="UP000257123"/>
    </source>
</evidence>
<name>A0A371QWZ0_9CREN</name>
<dbReference type="AlphaFoldDB" id="A0A371QWZ0"/>
<sequence>MSTCISERFSICSPEVDRGEVLKKALEIEELFSASPYDVIGVAVAFGADPVEAKRKLGVEISGYVRKPISTFLARYGKAYGYERVERELVKLYQVQKGSCICPVGPIAPLEKGYIVQRPYGIYICDGGECREVAPEPLTVYEHPAGCMFYTPPLVLADQPIATVANALKQLKVAEPDLVAKYLLPGLCRELWGVYIP</sequence>
<dbReference type="Proteomes" id="UP000256877">
    <property type="component" value="Unassembled WGS sequence"/>
</dbReference>